<proteinExistence type="predicted"/>
<name>A0A4V1IYX2_ROZAC</name>
<evidence type="ECO:0000313" key="2">
    <source>
        <dbReference type="Proteomes" id="UP000281549"/>
    </source>
</evidence>
<accession>A0A4V1IYX2</accession>
<reference evidence="2" key="1">
    <citation type="journal article" date="2018" name="Nat. Microbiol.">
        <title>Leveraging single-cell genomics to expand the fungal tree of life.</title>
        <authorList>
            <person name="Ahrendt S.R."/>
            <person name="Quandt C.A."/>
            <person name="Ciobanu D."/>
            <person name="Clum A."/>
            <person name="Salamov A."/>
            <person name="Andreopoulos B."/>
            <person name="Cheng J.F."/>
            <person name="Woyke T."/>
            <person name="Pelin A."/>
            <person name="Henrissat B."/>
            <person name="Reynolds N.K."/>
            <person name="Benny G.L."/>
            <person name="Smith M.E."/>
            <person name="James T.Y."/>
            <person name="Grigoriev I.V."/>
        </authorList>
    </citation>
    <scope>NUCLEOTIDE SEQUENCE [LARGE SCALE GENOMIC DNA]</scope>
    <source>
        <strain evidence="2">CSF55</strain>
    </source>
</reference>
<evidence type="ECO:0000313" key="1">
    <source>
        <dbReference type="EMBL" id="RKP16049.1"/>
    </source>
</evidence>
<dbReference type="EMBL" id="ML007086">
    <property type="protein sequence ID" value="RKP16049.1"/>
    <property type="molecule type" value="Genomic_DNA"/>
</dbReference>
<organism evidence="1 2">
    <name type="scientific">Rozella allomycis (strain CSF55)</name>
    <dbReference type="NCBI Taxonomy" id="988480"/>
    <lineage>
        <taxon>Eukaryota</taxon>
        <taxon>Fungi</taxon>
        <taxon>Fungi incertae sedis</taxon>
        <taxon>Cryptomycota</taxon>
        <taxon>Cryptomycota incertae sedis</taxon>
        <taxon>Rozella</taxon>
    </lineage>
</organism>
<sequence>MTFDVSEYLCSKNGGNGKCKACGKTVYWGRQKVISHKRASCKDIPEIERDFFKRQSAYRTICKSMADSTSDTSFTDNTELSTQRSSSQVLMSQFVDNLTVGQRDNITLSFAALFYRTGIPFQVA</sequence>
<gene>
    <name evidence="1" type="ORF">ROZALSC1DRAFT_31845</name>
</gene>
<protein>
    <submittedName>
        <fullName evidence="1">Uncharacterized protein</fullName>
    </submittedName>
</protein>
<dbReference type="Proteomes" id="UP000281549">
    <property type="component" value="Unassembled WGS sequence"/>
</dbReference>
<dbReference type="AlphaFoldDB" id="A0A4V1IYX2"/>
<feature type="non-terminal residue" evidence="1">
    <location>
        <position position="124"/>
    </location>
</feature>